<feature type="transmembrane region" description="Helical" evidence="1">
    <location>
        <begin position="74"/>
        <end position="93"/>
    </location>
</feature>
<evidence type="ECO:0000313" key="3">
    <source>
        <dbReference type="EMBL" id="SBV92160.1"/>
    </source>
</evidence>
<feature type="transmembrane region" description="Helical" evidence="1">
    <location>
        <begin position="144"/>
        <end position="165"/>
    </location>
</feature>
<dbReference type="EMBL" id="FLUQ01000001">
    <property type="protein sequence ID" value="SBV92160.1"/>
    <property type="molecule type" value="Genomic_DNA"/>
</dbReference>
<dbReference type="AlphaFoldDB" id="A0A212IYB0"/>
<feature type="transmembrane region" description="Helical" evidence="1">
    <location>
        <begin position="50"/>
        <end position="68"/>
    </location>
</feature>
<accession>A0A212IYB0</accession>
<dbReference type="InterPro" id="IPR058581">
    <property type="entry name" value="TM_HPP"/>
</dbReference>
<evidence type="ECO:0000256" key="1">
    <source>
        <dbReference type="SAM" id="Phobius"/>
    </source>
</evidence>
<feature type="domain" description="HPP transmembrane region" evidence="2">
    <location>
        <begin position="20"/>
        <end position="175"/>
    </location>
</feature>
<name>A0A212IYB0_9DELT</name>
<keyword evidence="1" id="KW-0472">Membrane</keyword>
<dbReference type="PANTHER" id="PTHR33741:SF5">
    <property type="entry name" value="TRANSMEMBRANE PROTEIN DDB_G0269096-RELATED"/>
    <property type="match status" value="1"/>
</dbReference>
<evidence type="ECO:0000259" key="2">
    <source>
        <dbReference type="Pfam" id="PF04982"/>
    </source>
</evidence>
<sequence>MKHYFAKMRGGGSTPPVPGGTEIAFGFIGSCAALYVVGLLHTLSMDISGLPLIMAPFGASAVLVFGAFRSPLAQPRNVIGGHVLSAIVGVTVYQCVGDNAVMAVSLAVPAAIALMHLTKTLHPPGGATAFVTAAGGAAVHSLGYWYVVTPCAAGSAVLIAVAVFVNNLPREHKYPQFWF</sequence>
<reference evidence="3" key="1">
    <citation type="submission" date="2016-04" db="EMBL/GenBank/DDBJ databases">
        <authorList>
            <person name="Evans L.H."/>
            <person name="Alamgir A."/>
            <person name="Owens N."/>
            <person name="Weber N.D."/>
            <person name="Virtaneva K."/>
            <person name="Barbian K."/>
            <person name="Babar A."/>
            <person name="Rosenke K."/>
        </authorList>
    </citation>
    <scope>NUCLEOTIDE SEQUENCE</scope>
    <source>
        <strain evidence="3">86</strain>
    </source>
</reference>
<feature type="transmembrane region" description="Helical" evidence="1">
    <location>
        <begin position="100"/>
        <end position="118"/>
    </location>
</feature>
<proteinExistence type="predicted"/>
<dbReference type="InterPro" id="IPR007065">
    <property type="entry name" value="HPP"/>
</dbReference>
<gene>
    <name evidence="3" type="ORF">KL86DPRO_10314</name>
</gene>
<dbReference type="PANTHER" id="PTHR33741">
    <property type="entry name" value="TRANSMEMBRANE PROTEIN DDB_G0269096-RELATED"/>
    <property type="match status" value="1"/>
</dbReference>
<organism evidence="3">
    <name type="scientific">uncultured delta proteobacterium</name>
    <dbReference type="NCBI Taxonomy" id="34034"/>
    <lineage>
        <taxon>Bacteria</taxon>
        <taxon>Deltaproteobacteria</taxon>
        <taxon>environmental samples</taxon>
    </lineage>
</organism>
<protein>
    <submittedName>
        <fullName evidence="3">HPP family protein</fullName>
    </submittedName>
</protein>
<feature type="transmembrane region" description="Helical" evidence="1">
    <location>
        <begin position="23"/>
        <end position="43"/>
    </location>
</feature>
<keyword evidence="1" id="KW-1133">Transmembrane helix</keyword>
<keyword evidence="1" id="KW-0812">Transmembrane</keyword>
<dbReference type="Pfam" id="PF04982">
    <property type="entry name" value="TM_HPP"/>
    <property type="match status" value="1"/>
</dbReference>